<proteinExistence type="predicted"/>
<dbReference type="InterPro" id="IPR011033">
    <property type="entry name" value="PRC_barrel-like_sf"/>
</dbReference>
<dbReference type="PATRIC" id="fig|1267766.3.peg.319"/>
<dbReference type="PROSITE" id="PS51257">
    <property type="entry name" value="PROKAR_LIPOPROTEIN"/>
    <property type="match status" value="1"/>
</dbReference>
<dbReference type="Proteomes" id="UP000034392">
    <property type="component" value="Chromosome"/>
</dbReference>
<sequence length="142" mass="15119">MKLTRYAMAPLALAALAACESEAERQLDAAEDRMEQQAESSAAASGDTVVALGLTERQLLDADLVAEDGTELGDVEQIRRDAAGEVSGLLVEIEDSNPDRFVVVPVDGLTVREGMMNDADLQTSMTRQDLCPSSEHLAQLAA</sequence>
<evidence type="ECO:0000313" key="1">
    <source>
        <dbReference type="EMBL" id="AKH41374.1"/>
    </source>
</evidence>
<dbReference type="AlphaFoldDB" id="A0A0F7KP89"/>
<dbReference type="OrthoDB" id="7204781at2"/>
<keyword evidence="2" id="KW-1185">Reference proteome</keyword>
<protein>
    <submittedName>
        <fullName evidence="1">Uncharacterized protein</fullName>
    </submittedName>
</protein>
<gene>
    <name evidence="1" type="ORF">WYH_00311</name>
</gene>
<name>A0A0F7KP89_9SPHN</name>
<dbReference type="Gene3D" id="2.30.30.240">
    <property type="entry name" value="PRC-barrel domain"/>
    <property type="match status" value="1"/>
</dbReference>
<organism evidence="1 2">
    <name type="scientific">Croceibacterium atlanticum</name>
    <dbReference type="NCBI Taxonomy" id="1267766"/>
    <lineage>
        <taxon>Bacteria</taxon>
        <taxon>Pseudomonadati</taxon>
        <taxon>Pseudomonadota</taxon>
        <taxon>Alphaproteobacteria</taxon>
        <taxon>Sphingomonadales</taxon>
        <taxon>Erythrobacteraceae</taxon>
        <taxon>Croceibacterium</taxon>
    </lineage>
</organism>
<dbReference type="KEGG" id="aay:WYH_00311"/>
<dbReference type="EMBL" id="CP011452">
    <property type="protein sequence ID" value="AKH41374.1"/>
    <property type="molecule type" value="Genomic_DNA"/>
</dbReference>
<accession>A0A0F7KP89</accession>
<reference evidence="1" key="1">
    <citation type="submission" date="2015-05" db="EMBL/GenBank/DDBJ databases">
        <title>The complete genome of Altererythrobacter atlanticus strain 26DY36.</title>
        <authorList>
            <person name="Wu Y.-H."/>
            <person name="Cheng H."/>
            <person name="Wu X.-W."/>
        </authorList>
    </citation>
    <scope>NUCLEOTIDE SEQUENCE [LARGE SCALE GENOMIC DNA]</scope>
    <source>
        <strain evidence="1">26DY36</strain>
    </source>
</reference>
<evidence type="ECO:0000313" key="2">
    <source>
        <dbReference type="Proteomes" id="UP000034392"/>
    </source>
</evidence>
<dbReference type="RefSeq" id="WP_046902423.1">
    <property type="nucleotide sequence ID" value="NZ_CP011452.2"/>
</dbReference>
<dbReference type="SUPFAM" id="SSF50346">
    <property type="entry name" value="PRC-barrel domain"/>
    <property type="match status" value="1"/>
</dbReference>